<dbReference type="PRINTS" id="PR00463">
    <property type="entry name" value="EP450I"/>
</dbReference>
<keyword evidence="11 14" id="KW-0503">Monooxygenase</keyword>
<evidence type="ECO:0000256" key="7">
    <source>
        <dbReference type="ARBA" id="ARBA00022824"/>
    </source>
</evidence>
<dbReference type="GO" id="GO:0016705">
    <property type="term" value="F:oxidoreductase activity, acting on paired donors, with incorporation or reduction of molecular oxygen"/>
    <property type="evidence" value="ECO:0007669"/>
    <property type="project" value="InterPro"/>
</dbReference>
<dbReference type="Proteomes" id="UP000829291">
    <property type="component" value="Chromosome 1"/>
</dbReference>
<evidence type="ECO:0000313" key="16">
    <source>
        <dbReference type="Proteomes" id="UP000829291"/>
    </source>
</evidence>
<evidence type="ECO:0000313" key="17">
    <source>
        <dbReference type="RefSeq" id="XP_015510037.1"/>
    </source>
</evidence>
<evidence type="ECO:0000256" key="10">
    <source>
        <dbReference type="ARBA" id="ARBA00023004"/>
    </source>
</evidence>
<evidence type="ECO:0000256" key="3">
    <source>
        <dbReference type="ARBA" id="ARBA00004406"/>
    </source>
</evidence>
<dbReference type="InterPro" id="IPR001128">
    <property type="entry name" value="Cyt_P450"/>
</dbReference>
<keyword evidence="6 13" id="KW-0479">Metal-binding</keyword>
<dbReference type="InParanoid" id="A0A6J0B774"/>
<evidence type="ECO:0000256" key="15">
    <source>
        <dbReference type="SAM" id="Phobius"/>
    </source>
</evidence>
<dbReference type="SUPFAM" id="SSF48264">
    <property type="entry name" value="Cytochrome P450"/>
    <property type="match status" value="1"/>
</dbReference>
<protein>
    <submittedName>
        <fullName evidence="17">Cytochrome P450 6a2</fullName>
    </submittedName>
</protein>
<dbReference type="InterPro" id="IPR050476">
    <property type="entry name" value="Insect_CytP450_Detox"/>
</dbReference>
<dbReference type="RefSeq" id="XP_015510037.1">
    <property type="nucleotide sequence ID" value="XM_015654551.2"/>
</dbReference>
<comment type="subcellular location">
    <subcellularLocation>
        <location evidence="3">Endoplasmic reticulum membrane</location>
        <topology evidence="3">Peripheral membrane protein</topology>
    </subcellularLocation>
    <subcellularLocation>
        <location evidence="2">Microsome membrane</location>
        <topology evidence="2">Peripheral membrane protein</topology>
    </subcellularLocation>
</comment>
<feature type="transmembrane region" description="Helical" evidence="15">
    <location>
        <begin position="6"/>
        <end position="25"/>
    </location>
</feature>
<dbReference type="AlphaFoldDB" id="A0A6J0B774"/>
<dbReference type="GO" id="GO:0020037">
    <property type="term" value="F:heme binding"/>
    <property type="evidence" value="ECO:0007669"/>
    <property type="project" value="InterPro"/>
</dbReference>
<dbReference type="Pfam" id="PF00067">
    <property type="entry name" value="p450"/>
    <property type="match status" value="1"/>
</dbReference>
<keyword evidence="15" id="KW-1133">Transmembrane helix</keyword>
<keyword evidence="7" id="KW-0256">Endoplasmic reticulum</keyword>
<dbReference type="PANTHER" id="PTHR24292:SF54">
    <property type="entry name" value="CYP9F3-RELATED"/>
    <property type="match status" value="1"/>
</dbReference>
<dbReference type="GO" id="GO:0005506">
    <property type="term" value="F:iron ion binding"/>
    <property type="evidence" value="ECO:0007669"/>
    <property type="project" value="InterPro"/>
</dbReference>
<evidence type="ECO:0000256" key="11">
    <source>
        <dbReference type="ARBA" id="ARBA00023033"/>
    </source>
</evidence>
<gene>
    <name evidence="17" type="primary">LOC107217165</name>
</gene>
<evidence type="ECO:0000256" key="1">
    <source>
        <dbReference type="ARBA" id="ARBA00001971"/>
    </source>
</evidence>
<dbReference type="PRINTS" id="PR00385">
    <property type="entry name" value="P450"/>
</dbReference>
<dbReference type="GeneID" id="107217165"/>
<dbReference type="GO" id="GO:0004497">
    <property type="term" value="F:monooxygenase activity"/>
    <property type="evidence" value="ECO:0007669"/>
    <property type="project" value="UniProtKB-KW"/>
</dbReference>
<keyword evidence="9 14" id="KW-0560">Oxidoreductase</keyword>
<dbReference type="InterPro" id="IPR002401">
    <property type="entry name" value="Cyt_P450_E_grp-I"/>
</dbReference>
<evidence type="ECO:0000256" key="9">
    <source>
        <dbReference type="ARBA" id="ARBA00023002"/>
    </source>
</evidence>
<evidence type="ECO:0000256" key="2">
    <source>
        <dbReference type="ARBA" id="ARBA00004174"/>
    </source>
</evidence>
<evidence type="ECO:0000256" key="8">
    <source>
        <dbReference type="ARBA" id="ARBA00022848"/>
    </source>
</evidence>
<dbReference type="Gene3D" id="1.10.630.10">
    <property type="entry name" value="Cytochrome P450"/>
    <property type="match status" value="1"/>
</dbReference>
<name>A0A6J0B774_NEOLC</name>
<keyword evidence="16" id="KW-1185">Reference proteome</keyword>
<evidence type="ECO:0000256" key="6">
    <source>
        <dbReference type="ARBA" id="ARBA00022723"/>
    </source>
</evidence>
<reference evidence="17" key="1">
    <citation type="submission" date="2025-08" db="UniProtKB">
        <authorList>
            <consortium name="RefSeq"/>
        </authorList>
    </citation>
    <scope>IDENTIFICATION</scope>
    <source>
        <tissue evidence="17">Thorax and Abdomen</tissue>
    </source>
</reference>
<dbReference type="PROSITE" id="PS00086">
    <property type="entry name" value="CYTOCHROME_P450"/>
    <property type="match status" value="1"/>
</dbReference>
<accession>A0A6J0B774</accession>
<evidence type="ECO:0000256" key="5">
    <source>
        <dbReference type="ARBA" id="ARBA00022617"/>
    </source>
</evidence>
<evidence type="ECO:0000256" key="12">
    <source>
        <dbReference type="ARBA" id="ARBA00023136"/>
    </source>
</evidence>
<dbReference type="OrthoDB" id="2789670at2759"/>
<dbReference type="InterPro" id="IPR036396">
    <property type="entry name" value="Cyt_P450_sf"/>
</dbReference>
<keyword evidence="8" id="KW-0492">Microsome</keyword>
<evidence type="ECO:0000256" key="13">
    <source>
        <dbReference type="PIRSR" id="PIRSR602401-1"/>
    </source>
</evidence>
<comment type="cofactor">
    <cofactor evidence="1 13">
        <name>heme</name>
        <dbReference type="ChEBI" id="CHEBI:30413"/>
    </cofactor>
</comment>
<dbReference type="FunFam" id="1.10.630.10:FF:000042">
    <property type="entry name" value="Cytochrome P450"/>
    <property type="match status" value="1"/>
</dbReference>
<proteinExistence type="inferred from homology"/>
<keyword evidence="12 15" id="KW-0472">Membrane</keyword>
<dbReference type="GO" id="GO:0005789">
    <property type="term" value="C:endoplasmic reticulum membrane"/>
    <property type="evidence" value="ECO:0007669"/>
    <property type="project" value="UniProtKB-SubCell"/>
</dbReference>
<keyword evidence="15" id="KW-0812">Transmembrane</keyword>
<keyword evidence="10 13" id="KW-0408">Iron</keyword>
<comment type="similarity">
    <text evidence="4 14">Belongs to the cytochrome P450 family.</text>
</comment>
<feature type="binding site" description="axial binding residue" evidence="13">
    <location>
        <position position="446"/>
    </location>
    <ligand>
        <name>heme</name>
        <dbReference type="ChEBI" id="CHEBI:30413"/>
    </ligand>
    <ligandPart>
        <name>Fe</name>
        <dbReference type="ChEBI" id="CHEBI:18248"/>
    </ligandPart>
</feature>
<organism evidence="17">
    <name type="scientific">Neodiprion lecontei</name>
    <name type="common">Redheaded pine sawfly</name>
    <dbReference type="NCBI Taxonomy" id="441921"/>
    <lineage>
        <taxon>Eukaryota</taxon>
        <taxon>Metazoa</taxon>
        <taxon>Ecdysozoa</taxon>
        <taxon>Arthropoda</taxon>
        <taxon>Hexapoda</taxon>
        <taxon>Insecta</taxon>
        <taxon>Pterygota</taxon>
        <taxon>Neoptera</taxon>
        <taxon>Endopterygota</taxon>
        <taxon>Hymenoptera</taxon>
        <taxon>Tenthredinoidea</taxon>
        <taxon>Diprionidae</taxon>
        <taxon>Diprioninae</taxon>
        <taxon>Neodiprion</taxon>
    </lineage>
</organism>
<evidence type="ECO:0000256" key="4">
    <source>
        <dbReference type="ARBA" id="ARBA00010617"/>
    </source>
</evidence>
<keyword evidence="5 13" id="KW-0349">Heme</keyword>
<dbReference type="KEGG" id="nlo:107217165"/>
<dbReference type="PANTHER" id="PTHR24292">
    <property type="entry name" value="CYTOCHROME P450"/>
    <property type="match status" value="1"/>
</dbReference>
<sequence>MVGAIGLVEVLCAVAVILTGVWYYLVSNYNFWKERGVPGPEPEIIFGNIKDIALGKEFFGLSLKKMCDPFPDAPLVGIYARSQPVLLVRDPDLIKDVMIKDFSNFSDRGIEIHEKFEPFDLNLFNLEPTRWRPLRSKLSPAFTSGKMKHMFTLMTECAEHFETYVDTLVEKGKPIDCREITAKFTTDVIGSCAFGLQMNAIADDDSEFRKMGRKVFQANLRNRILGALRIAAPWLFKLLGIPKLSNDITGFFTTSLKQTMDHRMKNNIPRGDLVDILIDIKKNTGKSDFELSDALITAQAFVFFVAGFETSSTTISHALLELAQNHDIQERLRREIKQTLDENNGSITYDSVKQMKYLDMVFQETLRLRPPVTFHLRKAMSDYTFRGTKVTIPKGQRVWIPIWDIQQNPKYYPNPEVFDPERFTDEMVKARHPMTYIPFGDGPRNCIGARFGIYQTKLGLVKILRKFKIEVCDETRIPYKPDPKSLLLTPLGGTFLKFSKII</sequence>
<dbReference type="InterPro" id="IPR017972">
    <property type="entry name" value="Cyt_P450_CS"/>
</dbReference>
<evidence type="ECO:0000256" key="14">
    <source>
        <dbReference type="RuleBase" id="RU000461"/>
    </source>
</evidence>
<dbReference type="CDD" id="cd11056">
    <property type="entry name" value="CYP6-like"/>
    <property type="match status" value="1"/>
</dbReference>